<dbReference type="InterPro" id="IPR001048">
    <property type="entry name" value="Asp/Glu/Uridylate_kinase"/>
</dbReference>
<evidence type="ECO:0000256" key="1">
    <source>
        <dbReference type="ARBA" id="ARBA00004791"/>
    </source>
</evidence>
<keyword evidence="4 9" id="KW-0547">Nucleotide-binding</keyword>
<dbReference type="GO" id="GO:0005524">
    <property type="term" value="F:ATP binding"/>
    <property type="evidence" value="ECO:0007669"/>
    <property type="project" value="UniProtKB-KW"/>
</dbReference>
<protein>
    <recommendedName>
        <fullName evidence="9">Uridylate kinase</fullName>
        <shortName evidence="9">UK</shortName>
        <ecNumber evidence="9">2.7.4.22</ecNumber>
    </recommendedName>
    <alternativeName>
        <fullName evidence="9">Uridine monophosphate kinase</fullName>
        <shortName evidence="9">UMP kinase</shortName>
        <shortName evidence="9">UMPK</shortName>
    </alternativeName>
</protein>
<dbReference type="GO" id="GO:0044210">
    <property type="term" value="P:'de novo' CTP biosynthetic process"/>
    <property type="evidence" value="ECO:0007669"/>
    <property type="project" value="UniProtKB-UniRule"/>
</dbReference>
<feature type="binding site" evidence="9">
    <location>
        <position position="226"/>
    </location>
    <ligand>
        <name>ATP</name>
        <dbReference type="ChEBI" id="CHEBI:30616"/>
    </ligand>
</feature>
<feature type="binding site" evidence="9">
    <location>
        <position position="110"/>
    </location>
    <ligand>
        <name>ATP</name>
        <dbReference type="ChEBI" id="CHEBI:30616"/>
    </ligand>
</feature>
<evidence type="ECO:0000256" key="3">
    <source>
        <dbReference type="ARBA" id="ARBA00022679"/>
    </source>
</evidence>
<dbReference type="UniPathway" id="UPA00159">
    <property type="reaction ID" value="UER00275"/>
</dbReference>
<evidence type="ECO:0000256" key="8">
    <source>
        <dbReference type="ARBA" id="ARBA00047767"/>
    </source>
</evidence>
<dbReference type="EC" id="2.7.4.22" evidence="9"/>
<dbReference type="HAMAP" id="MF_01220_B">
    <property type="entry name" value="PyrH_B"/>
    <property type="match status" value="1"/>
</dbReference>
<keyword evidence="7 9" id="KW-0665">Pyrimidine biosynthesis</keyword>
<evidence type="ECO:0000313" key="12">
    <source>
        <dbReference type="EMBL" id="EFV62974.1"/>
    </source>
</evidence>
<dbReference type="PANTHER" id="PTHR42833">
    <property type="entry name" value="URIDYLATE KINASE"/>
    <property type="match status" value="1"/>
</dbReference>
<feature type="binding site" evidence="9">
    <location>
        <position position="223"/>
    </location>
    <ligand>
        <name>ATP</name>
        <dbReference type="ChEBI" id="CHEBI:30616"/>
    </ligand>
</feature>
<feature type="region of interest" description="Disordered" evidence="10">
    <location>
        <begin position="21"/>
        <end position="46"/>
    </location>
</feature>
<dbReference type="InterPro" id="IPR015963">
    <property type="entry name" value="Uridylate_kinase_bac"/>
</dbReference>
<evidence type="ECO:0000256" key="9">
    <source>
        <dbReference type="HAMAP-Rule" id="MF_01220"/>
    </source>
</evidence>
<comment type="subunit">
    <text evidence="9">Homohexamer.</text>
</comment>
<dbReference type="FunFam" id="3.40.1160.10:FF:000001">
    <property type="entry name" value="Uridylate kinase"/>
    <property type="match status" value="1"/>
</dbReference>
<keyword evidence="9" id="KW-0963">Cytoplasm</keyword>
<dbReference type="EMBL" id="AEQZ01000043">
    <property type="protein sequence ID" value="EFV62974.1"/>
    <property type="molecule type" value="Genomic_DNA"/>
</dbReference>
<dbReference type="SUPFAM" id="SSF53633">
    <property type="entry name" value="Carbamate kinase-like"/>
    <property type="match status" value="1"/>
</dbReference>
<dbReference type="Pfam" id="PF00696">
    <property type="entry name" value="AA_kinase"/>
    <property type="match status" value="1"/>
</dbReference>
<comment type="function">
    <text evidence="9">Catalyzes the reversible phosphorylation of UMP to UDP.</text>
</comment>
<evidence type="ECO:0000256" key="4">
    <source>
        <dbReference type="ARBA" id="ARBA00022741"/>
    </source>
</evidence>
<dbReference type="CDD" id="cd04254">
    <property type="entry name" value="AAK_UMPK-PyrH-Ec"/>
    <property type="match status" value="1"/>
</dbReference>
<keyword evidence="5 9" id="KW-0418">Kinase</keyword>
<name>E6MZU5_NEIMH</name>
<feature type="binding site" evidence="9">
    <location>
        <position position="109"/>
    </location>
    <ligand>
        <name>UMP</name>
        <dbReference type="ChEBI" id="CHEBI:57865"/>
    </ligand>
</feature>
<feature type="binding site" evidence="9">
    <location>
        <position position="218"/>
    </location>
    <ligand>
        <name>ATP</name>
        <dbReference type="ChEBI" id="CHEBI:30616"/>
    </ligand>
</feature>
<feature type="domain" description="Aspartate/glutamate/uridylate kinase" evidence="11">
    <location>
        <begin position="62"/>
        <end position="270"/>
    </location>
</feature>
<organism evidence="12 13">
    <name type="scientific">Neisseria meningitidis serogroup B / serotype 15 (strain H44/76)</name>
    <dbReference type="NCBI Taxonomy" id="909420"/>
    <lineage>
        <taxon>Bacteria</taxon>
        <taxon>Pseudomonadati</taxon>
        <taxon>Pseudomonadota</taxon>
        <taxon>Betaproteobacteria</taxon>
        <taxon>Neisseriales</taxon>
        <taxon>Neisseriaceae</taxon>
        <taxon>Neisseria</taxon>
    </lineage>
</organism>
<feature type="binding site" evidence="9">
    <location>
        <position position="217"/>
    </location>
    <ligand>
        <name>ATP</name>
        <dbReference type="ChEBI" id="CHEBI:30616"/>
    </ligand>
</feature>
<comment type="activity regulation">
    <text evidence="9">Inhibited by UTP.</text>
</comment>
<comment type="similarity">
    <text evidence="2 9">Belongs to the UMP kinase family.</text>
</comment>
<dbReference type="PANTHER" id="PTHR42833:SF4">
    <property type="entry name" value="URIDYLATE KINASE PUMPKIN, CHLOROPLASTIC"/>
    <property type="match status" value="1"/>
</dbReference>
<keyword evidence="6 9" id="KW-0067">ATP-binding</keyword>
<comment type="caution">
    <text evidence="9">Lacks conserved residue(s) required for the propagation of feature annotation.</text>
</comment>
<gene>
    <name evidence="9 12" type="primary">pyrH</name>
    <name evidence="12" type="ORF">NMH_2114</name>
</gene>
<dbReference type="Proteomes" id="UP000032707">
    <property type="component" value="Unassembled WGS sequence"/>
</dbReference>
<evidence type="ECO:0000256" key="10">
    <source>
        <dbReference type="SAM" id="MobiDB-lite"/>
    </source>
</evidence>
<reference evidence="12 13" key="1">
    <citation type="journal article" date="2011" name="J. Bacteriol.">
        <title>Genome sequence of Neisseria meningitidis serogroup B strain H44/76.</title>
        <authorList>
            <person name="Piet J.R."/>
            <person name="Huis In 't Veld R.A."/>
            <person name="van Schaik B.D."/>
            <person name="van Kampen A.H."/>
            <person name="Baas F."/>
            <person name="van de Beek D."/>
            <person name="Pannekoek Y."/>
            <person name="van der Ende A."/>
        </authorList>
    </citation>
    <scope>NUCLEOTIDE SEQUENCE [LARGE SCALE GENOMIC DNA]</scope>
    <source>
        <strain evidence="12 13">H44/76</strain>
    </source>
</reference>
<feature type="binding site" evidence="9">
    <location>
        <position position="114"/>
    </location>
    <ligand>
        <name>ATP</name>
        <dbReference type="ChEBI" id="CHEBI:30616"/>
    </ligand>
</feature>
<comment type="pathway">
    <text evidence="1 9">Pyrimidine metabolism; CTP biosynthesis via de novo pathway; UDP from UMP (UMPK route): step 1/1.</text>
</comment>
<dbReference type="GO" id="GO:0005829">
    <property type="term" value="C:cytosol"/>
    <property type="evidence" value="ECO:0007669"/>
    <property type="project" value="TreeGrafter"/>
</dbReference>
<dbReference type="GO" id="GO:0006225">
    <property type="term" value="P:UDP biosynthetic process"/>
    <property type="evidence" value="ECO:0007669"/>
    <property type="project" value="TreeGrafter"/>
</dbReference>
<comment type="subcellular location">
    <subcellularLocation>
        <location evidence="9">Cytoplasm</location>
    </subcellularLocation>
</comment>
<feature type="binding site" evidence="9">
    <location>
        <begin position="190"/>
        <end position="197"/>
    </location>
    <ligand>
        <name>UMP</name>
        <dbReference type="ChEBI" id="CHEBI:57865"/>
    </ligand>
</feature>
<feature type="binding site" evidence="9">
    <location>
        <begin position="67"/>
        <end position="70"/>
    </location>
    <ligand>
        <name>ATP</name>
        <dbReference type="ChEBI" id="CHEBI:30616"/>
    </ligand>
</feature>
<comment type="catalytic activity">
    <reaction evidence="8 9">
        <text>UMP + ATP = UDP + ADP</text>
        <dbReference type="Rhea" id="RHEA:24400"/>
        <dbReference type="ChEBI" id="CHEBI:30616"/>
        <dbReference type="ChEBI" id="CHEBI:57865"/>
        <dbReference type="ChEBI" id="CHEBI:58223"/>
        <dbReference type="ChEBI" id="CHEBI:456216"/>
        <dbReference type="EC" id="2.7.4.22"/>
    </reaction>
</comment>
<dbReference type="AlphaFoldDB" id="E6MZU5"/>
<feature type="binding site" evidence="9">
    <location>
        <position position="129"/>
    </location>
    <ligand>
        <name>UMP</name>
        <dbReference type="ChEBI" id="CHEBI:57865"/>
    </ligand>
</feature>
<sequence>MRKPFTVPILRRPNIQTVLKQNNNKPTHPIINIPTVGNSDGPTPTDDIQESKVSMTQQIKYKRVLLKLSGESLMGSDPFGINHDTIVQTVGEIAEVVKMGVQVGIVVGGGNIFRGVSAQAGSMDRATADYMGMMATVMNALALKDAFETLGIKARVQSALSMQQIAETYARPKAIQYLEEGKVVIFAAGTGNPFFTTDTAAALRGAEMNCDVMLKATNVDGVYTADPKKDPSATRYETITFDEALLKNLKVMDATAFALCRERKLNIVVFGIAKEGSLKRVITGEDEGTLVHC</sequence>
<accession>E6MZU5</accession>
<evidence type="ECO:0000256" key="7">
    <source>
        <dbReference type="ARBA" id="ARBA00022975"/>
    </source>
</evidence>
<proteinExistence type="inferred from homology"/>
<evidence type="ECO:0000256" key="2">
    <source>
        <dbReference type="ARBA" id="ARBA00007614"/>
    </source>
</evidence>
<evidence type="ECO:0000259" key="11">
    <source>
        <dbReference type="Pfam" id="PF00696"/>
    </source>
</evidence>
<evidence type="ECO:0000313" key="13">
    <source>
        <dbReference type="Proteomes" id="UP000032707"/>
    </source>
</evidence>
<dbReference type="PATRIC" id="fig|909420.4.peg.2342"/>
<dbReference type="GO" id="GO:0033862">
    <property type="term" value="F:UMP kinase activity"/>
    <property type="evidence" value="ECO:0007669"/>
    <property type="project" value="UniProtKB-EC"/>
</dbReference>
<evidence type="ECO:0000256" key="6">
    <source>
        <dbReference type="ARBA" id="ARBA00022840"/>
    </source>
</evidence>
<dbReference type="NCBIfam" id="TIGR02075">
    <property type="entry name" value="pyrH_bact"/>
    <property type="match status" value="1"/>
</dbReference>
<evidence type="ECO:0000256" key="5">
    <source>
        <dbReference type="ARBA" id="ARBA00022777"/>
    </source>
</evidence>
<dbReference type="InterPro" id="IPR036393">
    <property type="entry name" value="AceGlu_kinase-like_sf"/>
</dbReference>
<keyword evidence="3 9" id="KW-0808">Transferase</keyword>
<dbReference type="Gene3D" id="3.40.1160.10">
    <property type="entry name" value="Acetylglutamate kinase-like"/>
    <property type="match status" value="1"/>
</dbReference>
<comment type="caution">
    <text evidence="12">The sequence shown here is derived from an EMBL/GenBank/DDBJ whole genome shotgun (WGS) entry which is preliminary data.</text>
</comment>